<reference evidence="18" key="1">
    <citation type="submission" date="2023-10" db="EMBL/GenBank/DDBJ databases">
        <authorList>
            <person name="Chen Y."/>
            <person name="Shah S."/>
            <person name="Dougan E. K."/>
            <person name="Thang M."/>
            <person name="Chan C."/>
        </authorList>
    </citation>
    <scope>NUCLEOTIDE SEQUENCE [LARGE SCALE GENOMIC DNA]</scope>
</reference>
<evidence type="ECO:0000256" key="1">
    <source>
        <dbReference type="ARBA" id="ARBA00001924"/>
    </source>
</evidence>
<accession>A0ABN9QC09</accession>
<keyword evidence="19" id="KW-1185">Reference proteome</keyword>
<comment type="subunit">
    <text evidence="6">Homodimer.</text>
</comment>
<evidence type="ECO:0000256" key="13">
    <source>
        <dbReference type="ARBA" id="ARBA00023004"/>
    </source>
</evidence>
<dbReference type="PROSITE" id="PS50255">
    <property type="entry name" value="CYTOCHROME_B5_2"/>
    <property type="match status" value="1"/>
</dbReference>
<dbReference type="InterPro" id="IPR039261">
    <property type="entry name" value="FNR_nucleotide-bd"/>
</dbReference>
<evidence type="ECO:0000256" key="6">
    <source>
        <dbReference type="ARBA" id="ARBA00011738"/>
    </source>
</evidence>
<dbReference type="PRINTS" id="PR00363">
    <property type="entry name" value="CYTOCHROMEB5"/>
</dbReference>
<organism evidence="18 19">
    <name type="scientific">Prorocentrum cordatum</name>
    <dbReference type="NCBI Taxonomy" id="2364126"/>
    <lineage>
        <taxon>Eukaryota</taxon>
        <taxon>Sar</taxon>
        <taxon>Alveolata</taxon>
        <taxon>Dinophyceae</taxon>
        <taxon>Prorocentrales</taxon>
        <taxon>Prorocentraceae</taxon>
        <taxon>Prorocentrum</taxon>
    </lineage>
</organism>
<keyword evidence="11" id="KW-0274">FAD</keyword>
<comment type="cofactor">
    <cofactor evidence="3">
        <name>FAD</name>
        <dbReference type="ChEBI" id="CHEBI:57692"/>
    </cofactor>
</comment>
<evidence type="ECO:0000259" key="17">
    <source>
        <dbReference type="PROSITE" id="PS51384"/>
    </source>
</evidence>
<dbReference type="SUPFAM" id="SSF52343">
    <property type="entry name" value="Ferredoxin reductase-like, C-terminal NADP-linked domain"/>
    <property type="match status" value="1"/>
</dbReference>
<evidence type="ECO:0000313" key="19">
    <source>
        <dbReference type="Proteomes" id="UP001189429"/>
    </source>
</evidence>
<comment type="similarity">
    <text evidence="5">Belongs to the nitrate reductase family.</text>
</comment>
<evidence type="ECO:0000256" key="15">
    <source>
        <dbReference type="SAM" id="MobiDB-lite"/>
    </source>
</evidence>
<keyword evidence="14" id="KW-0534">Nitrate assimilation</keyword>
<keyword evidence="10" id="KW-0479">Metal-binding</keyword>
<dbReference type="PANTHER" id="PTHR19372">
    <property type="entry name" value="SULFITE REDUCTASE"/>
    <property type="match status" value="1"/>
</dbReference>
<evidence type="ECO:0000256" key="7">
    <source>
        <dbReference type="ARBA" id="ARBA00022505"/>
    </source>
</evidence>
<dbReference type="PRINTS" id="PR00407">
    <property type="entry name" value="EUMOPTERIN"/>
</dbReference>
<dbReference type="SUPFAM" id="SSF55856">
    <property type="entry name" value="Cytochrome b5-like heme/steroid binding domain"/>
    <property type="match status" value="1"/>
</dbReference>
<evidence type="ECO:0000313" key="18">
    <source>
        <dbReference type="EMBL" id="CAK0800780.1"/>
    </source>
</evidence>
<evidence type="ECO:0008006" key="20">
    <source>
        <dbReference type="Google" id="ProtNLM"/>
    </source>
</evidence>
<dbReference type="EMBL" id="CAUYUJ010002443">
    <property type="protein sequence ID" value="CAK0800780.1"/>
    <property type="molecule type" value="Genomic_DNA"/>
</dbReference>
<dbReference type="Pfam" id="PF00173">
    <property type="entry name" value="Cyt-b5"/>
    <property type="match status" value="1"/>
</dbReference>
<dbReference type="InterPro" id="IPR001433">
    <property type="entry name" value="OxRdtase_FAD/NAD-bd"/>
</dbReference>
<feature type="region of interest" description="Disordered" evidence="15">
    <location>
        <begin position="530"/>
        <end position="550"/>
    </location>
</feature>
<feature type="domain" description="Cytochrome b5 heme-binding" evidence="16">
    <location>
        <begin position="453"/>
        <end position="528"/>
    </location>
</feature>
<feature type="compositionally biased region" description="Basic and acidic residues" evidence="15">
    <location>
        <begin position="533"/>
        <end position="543"/>
    </location>
</feature>
<dbReference type="InterPro" id="IPR036400">
    <property type="entry name" value="Cyt_B5-like_heme/steroid_sf"/>
</dbReference>
<comment type="cofactor">
    <cofactor evidence="1">
        <name>Mo-molybdopterin</name>
        <dbReference type="ChEBI" id="CHEBI:71302"/>
    </cofactor>
</comment>
<dbReference type="SMART" id="SM01117">
    <property type="entry name" value="Cyt-b5"/>
    <property type="match status" value="1"/>
</dbReference>
<dbReference type="InterPro" id="IPR001199">
    <property type="entry name" value="Cyt_B5-like_heme/steroid-bd"/>
</dbReference>
<dbReference type="InterPro" id="IPR017938">
    <property type="entry name" value="Riboflavin_synthase-like_b-brl"/>
</dbReference>
<dbReference type="InterPro" id="IPR017927">
    <property type="entry name" value="FAD-bd_FR_type"/>
</dbReference>
<dbReference type="Pfam" id="PF00175">
    <property type="entry name" value="NAD_binding_1"/>
    <property type="match status" value="1"/>
</dbReference>
<dbReference type="Gene3D" id="3.40.50.80">
    <property type="entry name" value="Nucleotide-binding domain of ferredoxin-NADP reductase (FNR) module"/>
    <property type="match status" value="1"/>
</dbReference>
<evidence type="ECO:0000256" key="12">
    <source>
        <dbReference type="ARBA" id="ARBA00023002"/>
    </source>
</evidence>
<keyword evidence="12" id="KW-0560">Oxidoreductase</keyword>
<dbReference type="InterPro" id="IPR008333">
    <property type="entry name" value="Cbr1-like_FAD-bd_dom"/>
</dbReference>
<evidence type="ECO:0000256" key="9">
    <source>
        <dbReference type="ARBA" id="ARBA00022630"/>
    </source>
</evidence>
<keyword evidence="13" id="KW-0408">Iron</keyword>
<dbReference type="PROSITE" id="PS00191">
    <property type="entry name" value="CYTOCHROME_B5_1"/>
    <property type="match status" value="1"/>
</dbReference>
<dbReference type="CDD" id="cd06183">
    <property type="entry name" value="cyt_b5_reduct_like"/>
    <property type="match status" value="1"/>
</dbReference>
<sequence>MKDLQEAGWITPPSLHVVRNHGAVPKISWESHKLVIDGVPRPCQLTMDDITSGKVGEIVSIPVSFICAGNRRKEQNMTKKTIGFNWGPGGIANSVWTGVRLCDLLEYVGIAKATPKHRYVHFEGPPGELPQGKTGSYGTSIDMGWAMDRERDVLLAFKQNGELLTPDHGAPLRTLLPGCIGGRMIKWLHKMWVSDQPSENHYHFFDNRVLPPHVDAELATAEGWWYKNEYIINHFNINSAMFEPRHNAVFNPGPSRDRTLRVSGYAYAGGGSKVIRAEISLDGGKSWEITDLARPEDEIAAARGTDKHWCWGFWETEVDPERLRDCREIACRAVDSNQNFQPAELTWNVMGMCNNCIFRVKVHHRDDGSMWFEHPTQPGTETGGWMTEDAGKFDPAKESEAAPGARGVAPKRPVAAIFQTSQVTQVPETRVAKNNVAGKLVSHRWSKILDWVLNGIPMSEIEKHNKDGDAWIVVEGRVYDCTPYLEDHPGGASSILLLAGGESTEDFTAVHSKKAWAMLEDYFIGPVATENGGSKEEAKRGQVEEVDPSKPFLHPRKAQKLPLVEKIVVSQDTRIFRFGLPHPEMRLGLPTGCHMFLRAKVNDEVVMRPYSPMTDDSTVGHVDLLVKVYFKGVHPKFPDGGKMSQHLESMQIGDTIDVKGPLGEFIYKGLGSFTWKDQPRQCNLINLIAGGTGLTPCWQVAQAALRTAGDETQLRLLYGNATPADILMRDTLDGLAKKYPGRFQVWYTVDRVPEGEEWEYDTGFISEAMIKDHLFPASEETITLMCGPVPMVKFACKPNLQKLGHAESSLLVF</sequence>
<evidence type="ECO:0000256" key="5">
    <source>
        <dbReference type="ARBA" id="ARBA00006253"/>
    </source>
</evidence>
<keyword evidence="9" id="KW-0285">Flavoprotein</keyword>
<dbReference type="PRINTS" id="PR00371">
    <property type="entry name" value="FPNCR"/>
</dbReference>
<dbReference type="Proteomes" id="UP001189429">
    <property type="component" value="Unassembled WGS sequence"/>
</dbReference>
<evidence type="ECO:0000256" key="14">
    <source>
        <dbReference type="ARBA" id="ARBA00023063"/>
    </source>
</evidence>
<dbReference type="PRINTS" id="PR00406">
    <property type="entry name" value="CYTB5RDTASE"/>
</dbReference>
<keyword evidence="8" id="KW-0349">Heme</keyword>
<dbReference type="SUPFAM" id="SSF56524">
    <property type="entry name" value="Oxidoreductase molybdopterin-binding domain"/>
    <property type="match status" value="1"/>
</dbReference>
<name>A0ABN9QC09_9DINO</name>
<evidence type="ECO:0000256" key="3">
    <source>
        <dbReference type="ARBA" id="ARBA00001974"/>
    </source>
</evidence>
<dbReference type="SUPFAM" id="SSF63380">
    <property type="entry name" value="Riboflavin synthase domain-like"/>
    <property type="match status" value="1"/>
</dbReference>
<evidence type="ECO:0000256" key="11">
    <source>
        <dbReference type="ARBA" id="ARBA00022827"/>
    </source>
</evidence>
<dbReference type="Gene3D" id="3.90.420.10">
    <property type="entry name" value="Oxidoreductase, molybdopterin-binding domain"/>
    <property type="match status" value="1"/>
</dbReference>
<dbReference type="InterPro" id="IPR000572">
    <property type="entry name" value="OxRdtase_Mopterin-bd_dom"/>
</dbReference>
<dbReference type="InterPro" id="IPR001709">
    <property type="entry name" value="Flavoprot_Pyr_Nucl_cyt_Rdtase"/>
</dbReference>
<dbReference type="Pfam" id="PF00174">
    <property type="entry name" value="Oxidored_molyb"/>
    <property type="match status" value="1"/>
</dbReference>
<dbReference type="InterPro" id="IPR008335">
    <property type="entry name" value="Mopterin_OxRdtase_euk"/>
</dbReference>
<comment type="cofactor">
    <cofactor evidence="2">
        <name>heme</name>
        <dbReference type="ChEBI" id="CHEBI:30413"/>
    </cofactor>
</comment>
<evidence type="ECO:0000256" key="10">
    <source>
        <dbReference type="ARBA" id="ARBA00022723"/>
    </source>
</evidence>
<dbReference type="Pfam" id="PF03404">
    <property type="entry name" value="Mo-co_dimer"/>
    <property type="match status" value="1"/>
</dbReference>
<dbReference type="Gene3D" id="2.40.30.10">
    <property type="entry name" value="Translation factors"/>
    <property type="match status" value="1"/>
</dbReference>
<keyword evidence="7" id="KW-0500">Molybdenum</keyword>
<dbReference type="InterPro" id="IPR036374">
    <property type="entry name" value="OxRdtase_Mopterin-bd_sf"/>
</dbReference>
<dbReference type="SUPFAM" id="SSF81296">
    <property type="entry name" value="E set domains"/>
    <property type="match status" value="1"/>
</dbReference>
<dbReference type="InterPro" id="IPR005066">
    <property type="entry name" value="MoCF_OxRdtse_dimer"/>
</dbReference>
<dbReference type="InterPro" id="IPR018506">
    <property type="entry name" value="Cyt_B5_heme-BS"/>
</dbReference>
<evidence type="ECO:0000256" key="8">
    <source>
        <dbReference type="ARBA" id="ARBA00022617"/>
    </source>
</evidence>
<dbReference type="Pfam" id="PF00970">
    <property type="entry name" value="FAD_binding_6"/>
    <property type="match status" value="1"/>
</dbReference>
<comment type="function">
    <text evidence="4">Nitrate reductase is a key enzyme involved in the first step of nitrate assimilation in plants, fungi and bacteria.</text>
</comment>
<evidence type="ECO:0000256" key="4">
    <source>
        <dbReference type="ARBA" id="ARBA00003838"/>
    </source>
</evidence>
<evidence type="ECO:0000259" key="16">
    <source>
        <dbReference type="PROSITE" id="PS50255"/>
    </source>
</evidence>
<feature type="domain" description="FAD-binding FR-type" evidence="17">
    <location>
        <begin position="556"/>
        <end position="668"/>
    </location>
</feature>
<protein>
    <recommendedName>
        <fullName evidence="20">Nitrate reductase</fullName>
    </recommendedName>
</protein>
<gene>
    <name evidence="18" type="ORF">PCOR1329_LOCUS8837</name>
</gene>
<evidence type="ECO:0000256" key="2">
    <source>
        <dbReference type="ARBA" id="ARBA00001971"/>
    </source>
</evidence>
<dbReference type="InterPro" id="IPR014756">
    <property type="entry name" value="Ig_E-set"/>
</dbReference>
<proteinExistence type="inferred from homology"/>
<dbReference type="PROSITE" id="PS51384">
    <property type="entry name" value="FAD_FR"/>
    <property type="match status" value="1"/>
</dbReference>
<dbReference type="Gene3D" id="2.60.40.650">
    <property type="match status" value="1"/>
</dbReference>
<dbReference type="Gene3D" id="3.10.120.10">
    <property type="entry name" value="Cytochrome b5-like heme/steroid binding domain"/>
    <property type="match status" value="1"/>
</dbReference>
<dbReference type="PANTHER" id="PTHR19372:SF7">
    <property type="entry name" value="SULFITE OXIDASE, MITOCHONDRIAL"/>
    <property type="match status" value="1"/>
</dbReference>
<comment type="caution">
    <text evidence="18">The sequence shown here is derived from an EMBL/GenBank/DDBJ whole genome shotgun (WGS) entry which is preliminary data.</text>
</comment>